<evidence type="ECO:0000256" key="6">
    <source>
        <dbReference type="RuleBase" id="RU004355"/>
    </source>
</evidence>
<comment type="catalytic activity">
    <reaction evidence="5 6">
        <text>Exonucleolytic cleavage in either 5'- to 3'- or 3'- to 5'-direction to yield nucleoside 5'-phosphates.</text>
        <dbReference type="EC" id="3.1.11.6"/>
    </reaction>
</comment>
<organism evidence="9 10">
    <name type="scientific">Urbifossiella limnaea</name>
    <dbReference type="NCBI Taxonomy" id="2528023"/>
    <lineage>
        <taxon>Bacteria</taxon>
        <taxon>Pseudomonadati</taxon>
        <taxon>Planctomycetota</taxon>
        <taxon>Planctomycetia</taxon>
        <taxon>Gemmatales</taxon>
        <taxon>Gemmataceae</taxon>
        <taxon>Urbifossiella</taxon>
    </lineage>
</organism>
<dbReference type="AlphaFoldDB" id="A0A517XXL6"/>
<dbReference type="InterPro" id="IPR020579">
    <property type="entry name" value="Exonuc_VII_lsu_C"/>
</dbReference>
<evidence type="ECO:0000256" key="5">
    <source>
        <dbReference type="HAMAP-Rule" id="MF_00378"/>
    </source>
</evidence>
<dbReference type="EMBL" id="CP036273">
    <property type="protein sequence ID" value="QDU22256.1"/>
    <property type="molecule type" value="Genomic_DNA"/>
</dbReference>
<dbReference type="EC" id="3.1.11.6" evidence="5"/>
<keyword evidence="1 5" id="KW-0963">Cytoplasm</keyword>
<dbReference type="PANTHER" id="PTHR30008:SF0">
    <property type="entry name" value="EXODEOXYRIBONUCLEASE 7 LARGE SUBUNIT"/>
    <property type="match status" value="1"/>
</dbReference>
<gene>
    <name evidence="5 9" type="primary">xseA</name>
    <name evidence="9" type="ORF">ETAA1_42330</name>
</gene>
<proteinExistence type="inferred from homology"/>
<dbReference type="GO" id="GO:0008855">
    <property type="term" value="F:exodeoxyribonuclease VII activity"/>
    <property type="evidence" value="ECO:0007669"/>
    <property type="project" value="UniProtKB-UniRule"/>
</dbReference>
<feature type="domain" description="Exonuclease VII large subunit C-terminal" evidence="7">
    <location>
        <begin position="128"/>
        <end position="348"/>
    </location>
</feature>
<dbReference type="InterPro" id="IPR003753">
    <property type="entry name" value="Exonuc_VII_L"/>
</dbReference>
<dbReference type="KEGG" id="uli:ETAA1_42330"/>
<evidence type="ECO:0000259" key="7">
    <source>
        <dbReference type="Pfam" id="PF02601"/>
    </source>
</evidence>
<dbReference type="GO" id="GO:0003676">
    <property type="term" value="F:nucleic acid binding"/>
    <property type="evidence" value="ECO:0007669"/>
    <property type="project" value="InterPro"/>
</dbReference>
<keyword evidence="10" id="KW-1185">Reference proteome</keyword>
<comment type="subcellular location">
    <subcellularLocation>
        <location evidence="5 6">Cytoplasm</location>
    </subcellularLocation>
</comment>
<reference evidence="9 10" key="1">
    <citation type="submission" date="2019-02" db="EMBL/GenBank/DDBJ databases">
        <title>Deep-cultivation of Planctomycetes and their phenomic and genomic characterization uncovers novel biology.</title>
        <authorList>
            <person name="Wiegand S."/>
            <person name="Jogler M."/>
            <person name="Boedeker C."/>
            <person name="Pinto D."/>
            <person name="Vollmers J."/>
            <person name="Rivas-Marin E."/>
            <person name="Kohn T."/>
            <person name="Peeters S.H."/>
            <person name="Heuer A."/>
            <person name="Rast P."/>
            <person name="Oberbeckmann S."/>
            <person name="Bunk B."/>
            <person name="Jeske O."/>
            <person name="Meyerdierks A."/>
            <person name="Storesund J.E."/>
            <person name="Kallscheuer N."/>
            <person name="Luecker S."/>
            <person name="Lage O.M."/>
            <person name="Pohl T."/>
            <person name="Merkel B.J."/>
            <person name="Hornburger P."/>
            <person name="Mueller R.-W."/>
            <person name="Bruemmer F."/>
            <person name="Labrenz M."/>
            <person name="Spormann A.M."/>
            <person name="Op den Camp H."/>
            <person name="Overmann J."/>
            <person name="Amann R."/>
            <person name="Jetten M.S.M."/>
            <person name="Mascher T."/>
            <person name="Medema M.H."/>
            <person name="Devos D.P."/>
            <person name="Kaster A.-K."/>
            <person name="Ovreas L."/>
            <person name="Rohde M."/>
            <person name="Galperin M.Y."/>
            <person name="Jogler C."/>
        </authorList>
    </citation>
    <scope>NUCLEOTIDE SEQUENCE [LARGE SCALE GENOMIC DNA]</scope>
    <source>
        <strain evidence="9 10">ETA_A1</strain>
    </source>
</reference>
<dbReference type="GO" id="GO:0009318">
    <property type="term" value="C:exodeoxyribonuclease VII complex"/>
    <property type="evidence" value="ECO:0007669"/>
    <property type="project" value="UniProtKB-UniRule"/>
</dbReference>
<keyword evidence="4 5" id="KW-0269">Exonuclease</keyword>
<evidence type="ECO:0000313" key="9">
    <source>
        <dbReference type="EMBL" id="QDU22256.1"/>
    </source>
</evidence>
<dbReference type="OrthoDB" id="9802795at2"/>
<evidence type="ECO:0000256" key="2">
    <source>
        <dbReference type="ARBA" id="ARBA00022722"/>
    </source>
</evidence>
<name>A0A517XXL6_9BACT</name>
<evidence type="ECO:0000259" key="8">
    <source>
        <dbReference type="Pfam" id="PF13742"/>
    </source>
</evidence>
<dbReference type="Pfam" id="PF02601">
    <property type="entry name" value="Exonuc_VII_L"/>
    <property type="match status" value="1"/>
</dbReference>
<dbReference type="CDD" id="cd04489">
    <property type="entry name" value="ExoVII_LU_OBF"/>
    <property type="match status" value="1"/>
</dbReference>
<dbReference type="GO" id="GO:0005737">
    <property type="term" value="C:cytoplasm"/>
    <property type="evidence" value="ECO:0007669"/>
    <property type="project" value="UniProtKB-SubCell"/>
</dbReference>
<dbReference type="RefSeq" id="WP_145241843.1">
    <property type="nucleotide sequence ID" value="NZ_CP036273.1"/>
</dbReference>
<feature type="domain" description="OB-fold nucleic acid binding" evidence="8">
    <location>
        <begin position="12"/>
        <end position="104"/>
    </location>
</feature>
<comment type="subunit">
    <text evidence="5">Heterooligomer composed of large and small subunits.</text>
</comment>
<evidence type="ECO:0000313" key="10">
    <source>
        <dbReference type="Proteomes" id="UP000319576"/>
    </source>
</evidence>
<comment type="similarity">
    <text evidence="5 6">Belongs to the XseA family.</text>
</comment>
<evidence type="ECO:0000256" key="3">
    <source>
        <dbReference type="ARBA" id="ARBA00022801"/>
    </source>
</evidence>
<dbReference type="GO" id="GO:0006308">
    <property type="term" value="P:DNA catabolic process"/>
    <property type="evidence" value="ECO:0007669"/>
    <property type="project" value="UniProtKB-UniRule"/>
</dbReference>
<sequence length="422" mass="45220">MTAAPPTDREVMSVSALVARLRGTVEAKFAAVWVAGEVVSFTKAASGHMYFTLKDEAANLRAVLFRGVNLRMKFEPRNGMEVLARGRLSVFDQRGDVQLQIEELQPKGVGAAELALRQLKEKLLARGYFDPRRKKPLPKYPKRVALIASATGAAIRDMLELLAQRWPRADVIVRPSRVQGTGAAEEVAVALRELNRLHASGKLPLCAVVIGRGGGSSEDLAAFNEEAVADAVFQSVVPVVSAIGHETDVTVADLVADHRAETPTAAIVALTPHRLELLADVDDRAARLGEAMARRLEVARDRLDAVASRPAFRRPLQRVNDLEQRLDDTAARLHRAARARVTGAAEKLAAAAAQLDGLSPLNILKRGYSLTRTTAGTVVTDPAAVRPGDILLTRVAGGEIRSVAVEAAVHGTPNPTGADDSE</sequence>
<dbReference type="PANTHER" id="PTHR30008">
    <property type="entry name" value="EXODEOXYRIBONUCLEASE 7 LARGE SUBUNIT"/>
    <property type="match status" value="1"/>
</dbReference>
<dbReference type="HAMAP" id="MF_00378">
    <property type="entry name" value="Exonuc_7_L"/>
    <property type="match status" value="1"/>
</dbReference>
<dbReference type="Proteomes" id="UP000319576">
    <property type="component" value="Chromosome"/>
</dbReference>
<dbReference type="InterPro" id="IPR025824">
    <property type="entry name" value="OB-fold_nuc-bd_dom"/>
</dbReference>
<keyword evidence="2 5" id="KW-0540">Nuclease</keyword>
<evidence type="ECO:0000256" key="1">
    <source>
        <dbReference type="ARBA" id="ARBA00022490"/>
    </source>
</evidence>
<evidence type="ECO:0000256" key="4">
    <source>
        <dbReference type="ARBA" id="ARBA00022839"/>
    </source>
</evidence>
<dbReference type="Pfam" id="PF13742">
    <property type="entry name" value="tRNA_anti_2"/>
    <property type="match status" value="1"/>
</dbReference>
<protein>
    <recommendedName>
        <fullName evidence="5">Exodeoxyribonuclease 7 large subunit</fullName>
        <ecNumber evidence="5">3.1.11.6</ecNumber>
    </recommendedName>
    <alternativeName>
        <fullName evidence="5">Exodeoxyribonuclease VII large subunit</fullName>
        <shortName evidence="5">Exonuclease VII large subunit</shortName>
    </alternativeName>
</protein>
<keyword evidence="3 5" id="KW-0378">Hydrolase</keyword>
<accession>A0A517XXL6</accession>
<comment type="function">
    <text evidence="5">Bidirectionally degrades single-stranded DNA into large acid-insoluble oligonucleotides, which are then degraded further into small acid-soluble oligonucleotides.</text>
</comment>
<dbReference type="NCBIfam" id="TIGR00237">
    <property type="entry name" value="xseA"/>
    <property type="match status" value="1"/>
</dbReference>